<accession>A0A1H2R2X1</accession>
<dbReference type="OrthoDB" id="9814961at2"/>
<evidence type="ECO:0000313" key="2">
    <source>
        <dbReference type="EMBL" id="SDW13695.1"/>
    </source>
</evidence>
<feature type="domain" description="dTDP-4-dehydro-6-deoxy-alpha-D-glucopyranose 2,3-dehydratase" evidence="1">
    <location>
        <begin position="5"/>
        <end position="206"/>
    </location>
</feature>
<reference evidence="3" key="1">
    <citation type="submission" date="2016-10" db="EMBL/GenBank/DDBJ databases">
        <authorList>
            <person name="Varghese N."/>
            <person name="Submissions S."/>
        </authorList>
    </citation>
    <scope>NUCLEOTIDE SEQUENCE [LARGE SCALE GENOMIC DNA]</scope>
    <source>
        <strain evidence="3">CGMCC 4.3530</strain>
    </source>
</reference>
<sequence length="452" mass="51447">MFADTAEFHAWFQDRCRAQDYRAAKVPLDRLDGWHTDPDSGNIVHRTGKFFTIEGLDVSRSGREVEAWRQPIIVQAEQGVLGILVKEFGGVAHCLLQIKMEPGNINGFQLSPTVQATRSNFTGVHGGKAVPYLEYFTAPRPGRIVSDVLQSEQASWFLAKRNRNMIVQVEDDVPVLDDFCWLSFAQIAELLRVPDLINMDTRTVLSGAVVRRAGGTDPAADTFHGALTRSWDRDGASLHATVELLSWFTEAKGRCTLTRQLIPLSKVDGWSWRDGTICHDRDQHFAVVGVDVHASNREVTGWQQPMFEPRSRGVIAFLTRRIDGVLHLLVQARTETGAFDGVEMAPTVQCQPENYRFVPADRKPLFLDEVLGARPEQIRWDSIHSEEGGRFYHAQNRYLLVEVDDDFPLEVPENYTWTTLRQLTEFVRYGNHLNVEARSLLTFFRFYQEDDR</sequence>
<organism evidence="2 3">
    <name type="scientific">Saccharopolyspora shandongensis</name>
    <dbReference type="NCBI Taxonomy" id="418495"/>
    <lineage>
        <taxon>Bacteria</taxon>
        <taxon>Bacillati</taxon>
        <taxon>Actinomycetota</taxon>
        <taxon>Actinomycetes</taxon>
        <taxon>Pseudonocardiales</taxon>
        <taxon>Pseudonocardiaceae</taxon>
        <taxon>Saccharopolyspora</taxon>
    </lineage>
</organism>
<dbReference type="Proteomes" id="UP000199529">
    <property type="component" value="Unassembled WGS sequence"/>
</dbReference>
<evidence type="ECO:0000313" key="3">
    <source>
        <dbReference type="Proteomes" id="UP000199529"/>
    </source>
</evidence>
<dbReference type="GO" id="GO:0016829">
    <property type="term" value="F:lyase activity"/>
    <property type="evidence" value="ECO:0007669"/>
    <property type="project" value="InterPro"/>
</dbReference>
<evidence type="ECO:0000259" key="1">
    <source>
        <dbReference type="Pfam" id="PF03559"/>
    </source>
</evidence>
<proteinExistence type="predicted"/>
<protein>
    <submittedName>
        <fullName evidence="2">Oxidase EvaA</fullName>
    </submittedName>
</protein>
<dbReference type="EMBL" id="FNOK01000001">
    <property type="protein sequence ID" value="SDW13695.1"/>
    <property type="molecule type" value="Genomic_DNA"/>
</dbReference>
<dbReference type="InterPro" id="IPR005212">
    <property type="entry name" value="EvaA-like"/>
</dbReference>
<feature type="domain" description="dTDP-4-dehydro-6-deoxy-alpha-D-glucopyranose 2,3-dehydratase" evidence="1">
    <location>
        <begin position="242"/>
        <end position="442"/>
    </location>
</feature>
<dbReference type="AlphaFoldDB" id="A0A1H2R2X1"/>
<dbReference type="InterPro" id="IPR038153">
    <property type="entry name" value="EvaA-like_sf"/>
</dbReference>
<dbReference type="RefSeq" id="WP_093260331.1">
    <property type="nucleotide sequence ID" value="NZ_FNOK01000001.1"/>
</dbReference>
<gene>
    <name evidence="2" type="ORF">SAMN05216215_1001268</name>
</gene>
<dbReference type="STRING" id="418495.SAMN05216215_1001268"/>
<dbReference type="Gene3D" id="3.90.79.40">
    <property type="entry name" value="EvaA sugar 2,3-dehydratase subunit"/>
    <property type="match status" value="2"/>
</dbReference>
<keyword evidence="3" id="KW-1185">Reference proteome</keyword>
<dbReference type="Pfam" id="PF03559">
    <property type="entry name" value="Hexose_dehydrat"/>
    <property type="match status" value="2"/>
</dbReference>
<name>A0A1H2R2X1_9PSEU</name>